<sequence length="239" mass="27295">MVVDSVNWLPNLRAVGLAWMPMHDTQFWKMTTRKIEKSLEMVFVYHETVRWGVYWSDRLQSSLHTFIRPYESPPATMDGWLIDHSLPCLGSIVDFAPGCIELNFKSLKVHGTIVNGRNFWKLPASVEELTLSECILSHETDAFLDADTSVRALNFYSCWINPQTRSGFQMILTDLRDKTDVERLRFEQVNGFAFDWDGDGSAEDDGSKIPLLVEELGVKEALTKMIDCVCVSERPPRGD</sequence>
<reference evidence="1 2" key="1">
    <citation type="submission" date="2024-04" db="EMBL/GenBank/DDBJ databases">
        <title>Phyllosticta paracitricarpa is synonymous to the EU quarantine fungus P. citricarpa based on phylogenomic analyses.</title>
        <authorList>
            <consortium name="Lawrence Berkeley National Laboratory"/>
            <person name="Van Ingen-Buijs V.A."/>
            <person name="Van Westerhoven A.C."/>
            <person name="Haridas S."/>
            <person name="Skiadas P."/>
            <person name="Martin F."/>
            <person name="Groenewald J.Z."/>
            <person name="Crous P.W."/>
            <person name="Seidl M.F."/>
        </authorList>
    </citation>
    <scope>NUCLEOTIDE SEQUENCE [LARGE SCALE GENOMIC DNA]</scope>
    <source>
        <strain evidence="1 2">CBS 123374</strain>
    </source>
</reference>
<name>A0ABR1YG38_9PEZI</name>
<comment type="caution">
    <text evidence="1">The sequence shown here is derived from an EMBL/GenBank/DDBJ whole genome shotgun (WGS) entry which is preliminary data.</text>
</comment>
<evidence type="ECO:0000313" key="1">
    <source>
        <dbReference type="EMBL" id="KAK8227615.1"/>
    </source>
</evidence>
<evidence type="ECO:0000313" key="2">
    <source>
        <dbReference type="Proteomes" id="UP001492380"/>
    </source>
</evidence>
<dbReference type="Proteomes" id="UP001492380">
    <property type="component" value="Unassembled WGS sequence"/>
</dbReference>
<organism evidence="1 2">
    <name type="scientific">Phyllosticta capitalensis</name>
    <dbReference type="NCBI Taxonomy" id="121624"/>
    <lineage>
        <taxon>Eukaryota</taxon>
        <taxon>Fungi</taxon>
        <taxon>Dikarya</taxon>
        <taxon>Ascomycota</taxon>
        <taxon>Pezizomycotina</taxon>
        <taxon>Dothideomycetes</taxon>
        <taxon>Dothideomycetes incertae sedis</taxon>
        <taxon>Botryosphaeriales</taxon>
        <taxon>Phyllostictaceae</taxon>
        <taxon>Phyllosticta</taxon>
    </lineage>
</organism>
<gene>
    <name evidence="1" type="ORF">HDK90DRAFT_469377</name>
</gene>
<accession>A0ABR1YG38</accession>
<keyword evidence="2" id="KW-1185">Reference proteome</keyword>
<dbReference type="EMBL" id="JBBWRZ010000010">
    <property type="protein sequence ID" value="KAK8227615.1"/>
    <property type="molecule type" value="Genomic_DNA"/>
</dbReference>
<proteinExistence type="predicted"/>
<protein>
    <submittedName>
        <fullName evidence="1">Uncharacterized protein</fullName>
    </submittedName>
</protein>